<dbReference type="InterPro" id="IPR029063">
    <property type="entry name" value="SAM-dependent_MTases_sf"/>
</dbReference>
<dbReference type="Pfam" id="PF13649">
    <property type="entry name" value="Methyltransf_25"/>
    <property type="match status" value="1"/>
</dbReference>
<protein>
    <submittedName>
        <fullName evidence="2">Class I SAM-dependent methyltransferase</fullName>
    </submittedName>
</protein>
<dbReference type="CDD" id="cd02440">
    <property type="entry name" value="AdoMet_MTases"/>
    <property type="match status" value="1"/>
</dbReference>
<evidence type="ECO:0000259" key="1">
    <source>
        <dbReference type="Pfam" id="PF13649"/>
    </source>
</evidence>
<dbReference type="Gene3D" id="2.20.130.10">
    <property type="entry name" value="CAC2371-like domains"/>
    <property type="match status" value="1"/>
</dbReference>
<dbReference type="Proteomes" id="UP000621560">
    <property type="component" value="Unassembled WGS sequence"/>
</dbReference>
<dbReference type="AlphaFoldDB" id="A0A927BY42"/>
<evidence type="ECO:0000313" key="3">
    <source>
        <dbReference type="Proteomes" id="UP000621560"/>
    </source>
</evidence>
<dbReference type="GO" id="GO:0032259">
    <property type="term" value="P:methylation"/>
    <property type="evidence" value="ECO:0007669"/>
    <property type="project" value="UniProtKB-KW"/>
</dbReference>
<feature type="domain" description="Methyltransferase" evidence="1">
    <location>
        <begin position="40"/>
        <end position="139"/>
    </location>
</feature>
<sequence>MRVYNRYAGTAWLYDADPRPIVTADLPFYQERARRMGGNVLELACGTGRIALALAEQGSRVWGLDLSPEMLAVLEQKAETYPEAVQTRLHVTCGDMTDFALAQAFRLILIPFRSLQLLESDAQVLQCLACARRHLEQHGRLIVHVFKPRGPMGAAWAEKKEKFDFEAEIAGGQKVTRYSIKRASDSERRLLWTDFIYRVTEADGNVNELREGVRMRWYEEEDLRGLLEKAGFMVHEAYGWFDRRPSSEGPELIFVCGLR</sequence>
<proteinExistence type="predicted"/>
<dbReference type="InterPro" id="IPR041698">
    <property type="entry name" value="Methyltransf_25"/>
</dbReference>
<name>A0A927BY42_9BACL</name>
<organism evidence="2 3">
    <name type="scientific">Paenibacillus sabuli</name>
    <dbReference type="NCBI Taxonomy" id="2772509"/>
    <lineage>
        <taxon>Bacteria</taxon>
        <taxon>Bacillati</taxon>
        <taxon>Bacillota</taxon>
        <taxon>Bacilli</taxon>
        <taxon>Bacillales</taxon>
        <taxon>Paenibacillaceae</taxon>
        <taxon>Paenibacillus</taxon>
    </lineage>
</organism>
<dbReference type="EMBL" id="JACXIZ010000070">
    <property type="protein sequence ID" value="MBD2848497.1"/>
    <property type="molecule type" value="Genomic_DNA"/>
</dbReference>
<dbReference type="SUPFAM" id="SSF53335">
    <property type="entry name" value="S-adenosyl-L-methionine-dependent methyltransferases"/>
    <property type="match status" value="1"/>
</dbReference>
<keyword evidence="3" id="KW-1185">Reference proteome</keyword>
<dbReference type="PANTHER" id="PTHR43591:SF24">
    <property type="entry name" value="2-METHOXY-6-POLYPRENYL-1,4-BENZOQUINOL METHYLASE, MITOCHONDRIAL"/>
    <property type="match status" value="1"/>
</dbReference>
<keyword evidence="2" id="KW-0489">Methyltransferase</keyword>
<gene>
    <name evidence="2" type="ORF">IDH44_25235</name>
</gene>
<dbReference type="PANTHER" id="PTHR43591">
    <property type="entry name" value="METHYLTRANSFERASE"/>
    <property type="match status" value="1"/>
</dbReference>
<dbReference type="RefSeq" id="WP_190921596.1">
    <property type="nucleotide sequence ID" value="NZ_JACXIZ010000070.1"/>
</dbReference>
<accession>A0A927BY42</accession>
<evidence type="ECO:0000313" key="2">
    <source>
        <dbReference type="EMBL" id="MBD2848497.1"/>
    </source>
</evidence>
<comment type="caution">
    <text evidence="2">The sequence shown here is derived from an EMBL/GenBank/DDBJ whole genome shotgun (WGS) entry which is preliminary data.</text>
</comment>
<dbReference type="Gene3D" id="3.40.50.150">
    <property type="entry name" value="Vaccinia Virus protein VP39"/>
    <property type="match status" value="1"/>
</dbReference>
<keyword evidence="2" id="KW-0808">Transferase</keyword>
<dbReference type="GO" id="GO:0008168">
    <property type="term" value="F:methyltransferase activity"/>
    <property type="evidence" value="ECO:0007669"/>
    <property type="project" value="UniProtKB-KW"/>
</dbReference>
<reference evidence="2" key="1">
    <citation type="submission" date="2020-09" db="EMBL/GenBank/DDBJ databases">
        <title>A novel bacterium of genus Paenibacillus, isolated from South China Sea.</title>
        <authorList>
            <person name="Huang H."/>
            <person name="Mo K."/>
            <person name="Hu Y."/>
        </authorList>
    </citation>
    <scope>NUCLEOTIDE SEQUENCE</scope>
    <source>
        <strain evidence="2">IB182496</strain>
    </source>
</reference>